<evidence type="ECO:0000313" key="3">
    <source>
        <dbReference type="EMBL" id="KJS57667.1"/>
    </source>
</evidence>
<feature type="domain" description="DJ-1/PfpI" evidence="2">
    <location>
        <begin position="3"/>
        <end position="83"/>
    </location>
</feature>
<dbReference type="Gene3D" id="3.40.50.880">
    <property type="match status" value="1"/>
</dbReference>
<keyword evidence="4" id="KW-1185">Reference proteome</keyword>
<dbReference type="PATRIC" id="fig|359131.3.peg.4571"/>
<dbReference type="PANTHER" id="PTHR42733">
    <property type="entry name" value="DJ-1 PROTEIN"/>
    <property type="match status" value="1"/>
</dbReference>
<evidence type="ECO:0000313" key="4">
    <source>
        <dbReference type="Proteomes" id="UP000033699"/>
    </source>
</evidence>
<organism evidence="3 4">
    <name type="scientific">Streptomyces rubellomurinus (strain ATCC 31215)</name>
    <dbReference type="NCBI Taxonomy" id="359131"/>
    <lineage>
        <taxon>Bacteria</taxon>
        <taxon>Bacillati</taxon>
        <taxon>Actinomycetota</taxon>
        <taxon>Actinomycetes</taxon>
        <taxon>Kitasatosporales</taxon>
        <taxon>Streptomycetaceae</taxon>
        <taxon>Streptomyces</taxon>
    </lineage>
</organism>
<comment type="caution">
    <text evidence="3">The sequence shown here is derived from an EMBL/GenBank/DDBJ whole genome shotgun (WGS) entry which is preliminary data.</text>
</comment>
<dbReference type="Proteomes" id="UP000033699">
    <property type="component" value="Unassembled WGS sequence"/>
</dbReference>
<proteinExistence type="inferred from homology"/>
<name>A0A0F2T7E9_STRR3</name>
<dbReference type="PANTHER" id="PTHR42733:SF2">
    <property type="entry name" value="DJ-1_THIJ_PFPI FAMILY PROTEIN"/>
    <property type="match status" value="1"/>
</dbReference>
<comment type="similarity">
    <text evidence="1">Belongs to the peptidase C56 family.</text>
</comment>
<sequence length="93" mass="9872">PHVQRIAQHFFAADKPVAQICHGPLIPAAAGLLDGRRSSAYPALAPDLKAAGAEFVDGEAVVDGLVVSARAWPDHPAWLRAFLDILRDKAPLS</sequence>
<evidence type="ECO:0000259" key="2">
    <source>
        <dbReference type="Pfam" id="PF01965"/>
    </source>
</evidence>
<gene>
    <name evidence="3" type="ORF">VM95_38240</name>
</gene>
<dbReference type="AlphaFoldDB" id="A0A0F2T7E9"/>
<dbReference type="SUPFAM" id="SSF52317">
    <property type="entry name" value="Class I glutamine amidotransferase-like"/>
    <property type="match status" value="1"/>
</dbReference>
<dbReference type="Pfam" id="PF01965">
    <property type="entry name" value="DJ-1_PfpI"/>
    <property type="match status" value="1"/>
</dbReference>
<dbReference type="RefSeq" id="WP_045706372.1">
    <property type="nucleotide sequence ID" value="NZ_JZKH01000372.1"/>
</dbReference>
<protein>
    <submittedName>
        <fullName evidence="3">Peptidase</fullName>
    </submittedName>
</protein>
<dbReference type="InterPro" id="IPR029062">
    <property type="entry name" value="Class_I_gatase-like"/>
</dbReference>
<evidence type="ECO:0000256" key="1">
    <source>
        <dbReference type="ARBA" id="ARBA00008542"/>
    </source>
</evidence>
<dbReference type="InterPro" id="IPR002818">
    <property type="entry name" value="DJ-1/PfpI"/>
</dbReference>
<dbReference type="InterPro" id="IPR006286">
    <property type="entry name" value="C56_PfpI-like"/>
</dbReference>
<accession>A0A0F2T7E9</accession>
<feature type="non-terminal residue" evidence="3">
    <location>
        <position position="1"/>
    </location>
</feature>
<reference evidence="3 4" key="1">
    <citation type="submission" date="2015-02" db="EMBL/GenBank/DDBJ databases">
        <authorList>
            <person name="Ju K.-S."/>
            <person name="Doroghazi J.R."/>
            <person name="Metcalf W."/>
        </authorList>
    </citation>
    <scope>NUCLEOTIDE SEQUENCE [LARGE SCALE GENOMIC DNA]</scope>
    <source>
        <strain evidence="3 4">ATCC 31215</strain>
    </source>
</reference>
<dbReference type="EMBL" id="JZKH01000372">
    <property type="protein sequence ID" value="KJS57667.1"/>
    <property type="molecule type" value="Genomic_DNA"/>
</dbReference>